<dbReference type="InterPro" id="IPR002219">
    <property type="entry name" value="PKC_DAG/PE"/>
</dbReference>
<evidence type="ECO:0000256" key="2">
    <source>
        <dbReference type="ARBA" id="ARBA00022737"/>
    </source>
</evidence>
<keyword evidence="6" id="KW-1185">Reference proteome</keyword>
<feature type="domain" description="Phorbol-ester/DAG-type" evidence="5">
    <location>
        <begin position="626"/>
        <end position="671"/>
    </location>
</feature>
<evidence type="ECO:0000256" key="3">
    <source>
        <dbReference type="ARBA" id="ARBA00022771"/>
    </source>
</evidence>
<dbReference type="InterPro" id="IPR013087">
    <property type="entry name" value="Znf_C2H2_type"/>
</dbReference>
<dbReference type="InterPro" id="IPR001965">
    <property type="entry name" value="Znf_PHD"/>
</dbReference>
<dbReference type="Pfam" id="PF03107">
    <property type="entry name" value="C1_2"/>
    <property type="match status" value="6"/>
</dbReference>
<dbReference type="Proteomes" id="UP000515121">
    <property type="component" value="Unplaced"/>
</dbReference>
<reference evidence="7" key="1">
    <citation type="submission" date="2025-08" db="UniProtKB">
        <authorList>
            <consortium name="RefSeq"/>
        </authorList>
    </citation>
    <scope>IDENTIFICATION</scope>
    <source>
        <tissue evidence="7">Fruit stalk</tissue>
    </source>
</reference>
<accession>A0A6P5Z6Q5</accession>
<organism evidence="6 7">
    <name type="scientific">Durio zibethinus</name>
    <name type="common">Durian</name>
    <dbReference type="NCBI Taxonomy" id="66656"/>
    <lineage>
        <taxon>Eukaryota</taxon>
        <taxon>Viridiplantae</taxon>
        <taxon>Streptophyta</taxon>
        <taxon>Embryophyta</taxon>
        <taxon>Tracheophyta</taxon>
        <taxon>Spermatophyta</taxon>
        <taxon>Magnoliopsida</taxon>
        <taxon>eudicotyledons</taxon>
        <taxon>Gunneridae</taxon>
        <taxon>Pentapetalae</taxon>
        <taxon>rosids</taxon>
        <taxon>malvids</taxon>
        <taxon>Malvales</taxon>
        <taxon>Malvaceae</taxon>
        <taxon>Helicteroideae</taxon>
        <taxon>Durio</taxon>
    </lineage>
</organism>
<dbReference type="InterPro" id="IPR053192">
    <property type="entry name" value="Vacuole_Formation_Reg"/>
</dbReference>
<protein>
    <submittedName>
        <fullName evidence="7">Uncharacterized protein LOC111297656</fullName>
    </submittedName>
</protein>
<keyword evidence="2" id="KW-0677">Repeat</keyword>
<keyword evidence="1" id="KW-0479">Metal-binding</keyword>
<dbReference type="SMART" id="SM00109">
    <property type="entry name" value="C1"/>
    <property type="match status" value="5"/>
</dbReference>
<dbReference type="AlphaFoldDB" id="A0A6P5Z6Q5"/>
<name>A0A6P5Z6Q5_DURZI</name>
<evidence type="ECO:0000313" key="6">
    <source>
        <dbReference type="Proteomes" id="UP000515121"/>
    </source>
</evidence>
<dbReference type="OrthoDB" id="938199at2759"/>
<dbReference type="SMART" id="SM00249">
    <property type="entry name" value="PHD"/>
    <property type="match status" value="4"/>
</dbReference>
<dbReference type="SUPFAM" id="SSF57889">
    <property type="entry name" value="Cysteine-rich domain"/>
    <property type="match status" value="6"/>
</dbReference>
<keyword evidence="3" id="KW-0863">Zinc-finger</keyword>
<dbReference type="KEGG" id="dzi:111297656"/>
<dbReference type="PROSITE" id="PS00028">
    <property type="entry name" value="ZINC_FINGER_C2H2_1"/>
    <property type="match status" value="1"/>
</dbReference>
<dbReference type="GeneID" id="111297656"/>
<evidence type="ECO:0000256" key="4">
    <source>
        <dbReference type="ARBA" id="ARBA00022833"/>
    </source>
</evidence>
<sequence length="671" mass="78380">MEMQNERERKVQQLKDIYHEHQPLVFNGDQQWDQSKETLCSACDRLLSGETYSCKDCEDYHIHKKCGEAPLELHHHPFHSQHASHVLQSSSGSWYICRLCRKDGKGISYECDSCFFSLDINCALLPLVENSQILKHDAHPHPLFFIQNHTDELKTYDCEGCNTSLVDSIYVCADCRFFLHKKCAELPTEINLPCHRDHAHPLILDFDCKYCFCKFCQAEHWGYFYRCSHCNIDIHMNCAWPDPVIEDKIHHEHPFNLFWRQDPFICNACGIEGNYASYICFICHLQVHPKCTSLPRIIKITRHNHPIFHNYFVQTKEFEKQDCQICFEEVKTRHGSYYCLKHDFNYIVHVNCATEDDDWYYIIDPENQDEAGENSEVIESSITRIVEENECGVAVKIKHFSHEHCLMLGDKINGDDDKYCDGCVLSISDLFYYCSECDFLLHKTCAELPMKRSHFWHQHLDTLKSEGIFKCDACSHQCSGFAYNCDECEFSACLKCANISDTVMYPGHKHLLFLDPKYEGKCTACGVEFDYAYRCTKKCNYALHWKCIILPHATPHKFDEHFLKLSYRDENDDPEQCFCDICEEKRDPNLWFYHCSICDASAHPECVLGEYPSIKIGSKYTYKDHPHSLTFVRKIYECPECDECGEPCQDLSLECAPCNYIVHWKCISPID</sequence>
<evidence type="ECO:0000259" key="5">
    <source>
        <dbReference type="PROSITE" id="PS50081"/>
    </source>
</evidence>
<dbReference type="PANTHER" id="PTHR32410:SF216">
    <property type="entry name" value="PHORBOL-ESTER_DAG-TYPE DOMAIN-CONTAINING PROTEIN"/>
    <property type="match status" value="1"/>
</dbReference>
<dbReference type="InterPro" id="IPR004146">
    <property type="entry name" value="DC1"/>
</dbReference>
<dbReference type="RefSeq" id="XP_022748041.1">
    <property type="nucleotide sequence ID" value="XM_022892306.1"/>
</dbReference>
<evidence type="ECO:0000256" key="1">
    <source>
        <dbReference type="ARBA" id="ARBA00022723"/>
    </source>
</evidence>
<evidence type="ECO:0000313" key="7">
    <source>
        <dbReference type="RefSeq" id="XP_022748041.1"/>
    </source>
</evidence>
<keyword evidence="4" id="KW-0862">Zinc</keyword>
<dbReference type="PROSITE" id="PS50081">
    <property type="entry name" value="ZF_DAG_PE_2"/>
    <property type="match status" value="1"/>
</dbReference>
<dbReference type="InterPro" id="IPR046349">
    <property type="entry name" value="C1-like_sf"/>
</dbReference>
<dbReference type="GO" id="GO:0008270">
    <property type="term" value="F:zinc ion binding"/>
    <property type="evidence" value="ECO:0007669"/>
    <property type="project" value="UniProtKB-KW"/>
</dbReference>
<proteinExistence type="predicted"/>
<gene>
    <name evidence="7" type="primary">LOC111297656</name>
</gene>
<dbReference type="PANTHER" id="PTHR32410">
    <property type="entry name" value="CYSTEINE/HISTIDINE-RICH C1 DOMAIN FAMILY PROTEIN"/>
    <property type="match status" value="1"/>
</dbReference>